<dbReference type="EMBL" id="BROD01000001">
    <property type="protein sequence ID" value="GKX66780.1"/>
    <property type="molecule type" value="Genomic_DNA"/>
</dbReference>
<accession>A0ACB5RBZ8</accession>
<sequence>MNICNLKIGEVAKIYKIIGNDKLAKRLQALGCIQDTEIILKRIAPLGDPILISIRGFDIALRKVDAKNILIK</sequence>
<organism evidence="1 2">
    <name type="scientific">Inconstantimicrobium mannanitabidum</name>
    <dbReference type="NCBI Taxonomy" id="1604901"/>
    <lineage>
        <taxon>Bacteria</taxon>
        <taxon>Bacillati</taxon>
        <taxon>Bacillota</taxon>
        <taxon>Clostridia</taxon>
        <taxon>Eubacteriales</taxon>
        <taxon>Clostridiaceae</taxon>
        <taxon>Inconstantimicrobium</taxon>
    </lineage>
</organism>
<gene>
    <name evidence="1" type="primary">feoA_2</name>
    <name evidence="1" type="ORF">rsdtw13_20380</name>
</gene>
<evidence type="ECO:0000313" key="2">
    <source>
        <dbReference type="Proteomes" id="UP001058074"/>
    </source>
</evidence>
<comment type="caution">
    <text evidence="1">The sequence shown here is derived from an EMBL/GenBank/DDBJ whole genome shotgun (WGS) entry which is preliminary data.</text>
</comment>
<keyword evidence="2" id="KW-1185">Reference proteome</keyword>
<protein>
    <submittedName>
        <fullName evidence="1">Iron transporter FeoA</fullName>
    </submittedName>
</protein>
<name>A0ACB5RBZ8_9CLOT</name>
<dbReference type="Proteomes" id="UP001058074">
    <property type="component" value="Unassembled WGS sequence"/>
</dbReference>
<proteinExistence type="predicted"/>
<evidence type="ECO:0000313" key="1">
    <source>
        <dbReference type="EMBL" id="GKX66780.1"/>
    </source>
</evidence>
<reference evidence="1" key="1">
    <citation type="journal article" date="2025" name="Int. J. Syst. Evol. Microbiol.">
        <title>Inconstantimicrobium mannanitabidum sp. nov., a novel member of the family Clostridiaceae isolated from anoxic soil under the treatment of reductive soil disinfestation.</title>
        <authorList>
            <person name="Ueki A."/>
            <person name="Tonouchi A."/>
            <person name="Honma S."/>
            <person name="Kaku N."/>
            <person name="Ueki K."/>
        </authorList>
    </citation>
    <scope>NUCLEOTIDE SEQUENCE</scope>
    <source>
        <strain evidence="1">TW13</strain>
    </source>
</reference>